<evidence type="ECO:0000313" key="9">
    <source>
        <dbReference type="EMBL" id="PAP97594.1"/>
    </source>
</evidence>
<evidence type="ECO:0008006" key="11">
    <source>
        <dbReference type="Google" id="ProtNLM"/>
    </source>
</evidence>
<dbReference type="InterPro" id="IPR001041">
    <property type="entry name" value="2Fe-2S_ferredoxin-type"/>
</dbReference>
<gene>
    <name evidence="9" type="ORF">CIT25_35455</name>
</gene>
<keyword evidence="5" id="KW-0408">Iron</keyword>
<dbReference type="InterPro" id="IPR012675">
    <property type="entry name" value="Beta-grasp_dom_sf"/>
</dbReference>
<dbReference type="RefSeq" id="WP_095489733.1">
    <property type="nucleotide sequence ID" value="NZ_CP088152.1"/>
</dbReference>
<dbReference type="SUPFAM" id="SSF63380">
    <property type="entry name" value="Riboflavin synthase domain-like"/>
    <property type="match status" value="1"/>
</dbReference>
<evidence type="ECO:0000259" key="7">
    <source>
        <dbReference type="PROSITE" id="PS51085"/>
    </source>
</evidence>
<dbReference type="CDD" id="cd00207">
    <property type="entry name" value="fer2"/>
    <property type="match status" value="1"/>
</dbReference>
<dbReference type="AlphaFoldDB" id="A0AB36R036"/>
<keyword evidence="6" id="KW-0411">Iron-sulfur</keyword>
<evidence type="ECO:0000256" key="4">
    <source>
        <dbReference type="ARBA" id="ARBA00023002"/>
    </source>
</evidence>
<protein>
    <recommendedName>
        <fullName evidence="11">Oxidoreductase</fullName>
    </recommendedName>
</protein>
<keyword evidence="3" id="KW-0479">Metal-binding</keyword>
<dbReference type="Pfam" id="PF00111">
    <property type="entry name" value="Fer2"/>
    <property type="match status" value="1"/>
</dbReference>
<dbReference type="EMBL" id="NPKI01000052">
    <property type="protein sequence ID" value="PAP97594.1"/>
    <property type="molecule type" value="Genomic_DNA"/>
</dbReference>
<keyword evidence="1" id="KW-0285">Flavoprotein</keyword>
<dbReference type="InterPro" id="IPR036010">
    <property type="entry name" value="2Fe-2S_ferredoxin-like_sf"/>
</dbReference>
<sequence length="317" mass="34282">MTAIQYELTLRVESVTREAEGVVSLTLVNADGSALPSWEPGSHIGIIVPSGRCAHYSLCGPLAAAYWQIAVLLQKDGRGASRHIHESLKPGEILAASGPRNNFALLPARRYLFIAGGIGITPMLPMIESVEQAGVPWQLIYGGRDLASMAFVGKLRDHNSRVVILPQDRFGLIPVAELADSLPEGCLIYCCGPEPLLMVVQEVLSSRGLPEARVERFQVAPGLTDKSRNQSFMVHLARSGRSIEIGAQESIVEGLAKHGVVITTSCEEGFCGTCKTRVLAGQVEHRDCFLTEGEKARQDSILPCVSRAMRQSLTLDL</sequence>
<evidence type="ECO:0000256" key="5">
    <source>
        <dbReference type="ARBA" id="ARBA00023004"/>
    </source>
</evidence>
<dbReference type="SUPFAM" id="SSF54292">
    <property type="entry name" value="2Fe-2S ferredoxin-like"/>
    <property type="match status" value="1"/>
</dbReference>
<dbReference type="PRINTS" id="PR00409">
    <property type="entry name" value="PHDIOXRDTASE"/>
</dbReference>
<dbReference type="InterPro" id="IPR017927">
    <property type="entry name" value="FAD-bd_FR_type"/>
</dbReference>
<dbReference type="InterPro" id="IPR039261">
    <property type="entry name" value="FNR_nucleotide-bd"/>
</dbReference>
<dbReference type="InterPro" id="IPR017938">
    <property type="entry name" value="Riboflavin_synthase-like_b-brl"/>
</dbReference>
<dbReference type="PROSITE" id="PS51085">
    <property type="entry name" value="2FE2S_FER_2"/>
    <property type="match status" value="1"/>
</dbReference>
<evidence type="ECO:0000313" key="10">
    <source>
        <dbReference type="Proteomes" id="UP000216215"/>
    </source>
</evidence>
<dbReference type="Gene3D" id="3.40.50.80">
    <property type="entry name" value="Nucleotide-binding domain of ferredoxin-NADP reductase (FNR) module"/>
    <property type="match status" value="1"/>
</dbReference>
<dbReference type="Proteomes" id="UP000216215">
    <property type="component" value="Unassembled WGS sequence"/>
</dbReference>
<evidence type="ECO:0000256" key="3">
    <source>
        <dbReference type="ARBA" id="ARBA00022723"/>
    </source>
</evidence>
<dbReference type="PANTHER" id="PTHR47354:SF1">
    <property type="entry name" value="CARNITINE MONOOXYGENASE REDUCTASE SUBUNIT"/>
    <property type="match status" value="1"/>
</dbReference>
<organism evidence="9 10">
    <name type="scientific">Mesorhizobium mediterraneum</name>
    <dbReference type="NCBI Taxonomy" id="43617"/>
    <lineage>
        <taxon>Bacteria</taxon>
        <taxon>Pseudomonadati</taxon>
        <taxon>Pseudomonadota</taxon>
        <taxon>Alphaproteobacteria</taxon>
        <taxon>Hyphomicrobiales</taxon>
        <taxon>Phyllobacteriaceae</taxon>
        <taxon>Mesorhizobium</taxon>
    </lineage>
</organism>
<reference evidence="10" key="1">
    <citation type="submission" date="2017-08" db="EMBL/GenBank/DDBJ databases">
        <title>Mesorhizobium wenxinae sp. nov., a novel rhizobial species isolated from root nodules of chickpea (Cicer arietinum L.).</title>
        <authorList>
            <person name="Zhang J."/>
        </authorList>
    </citation>
    <scope>NUCLEOTIDE SEQUENCE [LARGE SCALE GENOMIC DNA]</scope>
    <source>
        <strain evidence="10">USDA 3392</strain>
    </source>
</reference>
<comment type="caution">
    <text evidence="9">The sequence shown here is derived from an EMBL/GenBank/DDBJ whole genome shotgun (WGS) entry which is preliminary data.</text>
</comment>
<evidence type="ECO:0000256" key="2">
    <source>
        <dbReference type="ARBA" id="ARBA00022714"/>
    </source>
</evidence>
<dbReference type="PROSITE" id="PS00197">
    <property type="entry name" value="2FE2S_FER_1"/>
    <property type="match status" value="1"/>
</dbReference>
<name>A0AB36R036_9HYPH</name>
<evidence type="ECO:0000259" key="8">
    <source>
        <dbReference type="PROSITE" id="PS51384"/>
    </source>
</evidence>
<feature type="domain" description="FAD-binding FR-type" evidence="8">
    <location>
        <begin position="5"/>
        <end position="106"/>
    </location>
</feature>
<dbReference type="Gene3D" id="3.10.20.30">
    <property type="match status" value="1"/>
</dbReference>
<dbReference type="Gene3D" id="2.40.30.10">
    <property type="entry name" value="Translation factors"/>
    <property type="match status" value="1"/>
</dbReference>
<dbReference type="GO" id="GO:0046872">
    <property type="term" value="F:metal ion binding"/>
    <property type="evidence" value="ECO:0007669"/>
    <property type="project" value="UniProtKB-KW"/>
</dbReference>
<dbReference type="CDD" id="cd06185">
    <property type="entry name" value="PDR_like"/>
    <property type="match status" value="1"/>
</dbReference>
<dbReference type="PROSITE" id="PS51384">
    <property type="entry name" value="FAD_FR"/>
    <property type="match status" value="1"/>
</dbReference>
<dbReference type="PANTHER" id="PTHR47354">
    <property type="entry name" value="NADH OXIDOREDUCTASE HCR"/>
    <property type="match status" value="1"/>
</dbReference>
<keyword evidence="4" id="KW-0560">Oxidoreductase</keyword>
<accession>A0AB36R036</accession>
<dbReference type="GO" id="GO:0051537">
    <property type="term" value="F:2 iron, 2 sulfur cluster binding"/>
    <property type="evidence" value="ECO:0007669"/>
    <property type="project" value="UniProtKB-KW"/>
</dbReference>
<dbReference type="GO" id="GO:0016491">
    <property type="term" value="F:oxidoreductase activity"/>
    <property type="evidence" value="ECO:0007669"/>
    <property type="project" value="UniProtKB-KW"/>
</dbReference>
<proteinExistence type="predicted"/>
<evidence type="ECO:0000256" key="1">
    <source>
        <dbReference type="ARBA" id="ARBA00022630"/>
    </source>
</evidence>
<keyword evidence="10" id="KW-1185">Reference proteome</keyword>
<keyword evidence="2" id="KW-0001">2Fe-2S</keyword>
<dbReference type="InterPro" id="IPR050415">
    <property type="entry name" value="MRET"/>
</dbReference>
<dbReference type="InterPro" id="IPR006058">
    <property type="entry name" value="2Fe2S_fd_BS"/>
</dbReference>
<dbReference type="SUPFAM" id="SSF52343">
    <property type="entry name" value="Ferredoxin reductase-like, C-terminal NADP-linked domain"/>
    <property type="match status" value="1"/>
</dbReference>
<evidence type="ECO:0000256" key="6">
    <source>
        <dbReference type="ARBA" id="ARBA00023014"/>
    </source>
</evidence>
<feature type="domain" description="2Fe-2S ferredoxin-type" evidence="7">
    <location>
        <begin position="232"/>
        <end position="317"/>
    </location>
</feature>